<organism evidence="1 2">
    <name type="scientific">Portunus trituberculatus</name>
    <name type="common">Swimming crab</name>
    <name type="synonym">Neptunus trituberculatus</name>
    <dbReference type="NCBI Taxonomy" id="210409"/>
    <lineage>
        <taxon>Eukaryota</taxon>
        <taxon>Metazoa</taxon>
        <taxon>Ecdysozoa</taxon>
        <taxon>Arthropoda</taxon>
        <taxon>Crustacea</taxon>
        <taxon>Multicrustacea</taxon>
        <taxon>Malacostraca</taxon>
        <taxon>Eumalacostraca</taxon>
        <taxon>Eucarida</taxon>
        <taxon>Decapoda</taxon>
        <taxon>Pleocyemata</taxon>
        <taxon>Brachyura</taxon>
        <taxon>Eubrachyura</taxon>
        <taxon>Portunoidea</taxon>
        <taxon>Portunidae</taxon>
        <taxon>Portuninae</taxon>
        <taxon>Portunus</taxon>
    </lineage>
</organism>
<accession>A0A5B7GJP8</accession>
<protein>
    <submittedName>
        <fullName evidence="1">Uncharacterized protein</fullName>
    </submittedName>
</protein>
<comment type="caution">
    <text evidence="1">The sequence shown here is derived from an EMBL/GenBank/DDBJ whole genome shotgun (WGS) entry which is preliminary data.</text>
</comment>
<evidence type="ECO:0000313" key="1">
    <source>
        <dbReference type="EMBL" id="MPC57517.1"/>
    </source>
</evidence>
<dbReference type="Proteomes" id="UP000324222">
    <property type="component" value="Unassembled WGS sequence"/>
</dbReference>
<keyword evidence="2" id="KW-1185">Reference proteome</keyword>
<evidence type="ECO:0000313" key="2">
    <source>
        <dbReference type="Proteomes" id="UP000324222"/>
    </source>
</evidence>
<name>A0A5B7GJP8_PORTR</name>
<gene>
    <name evidence="1" type="ORF">E2C01_051498</name>
</gene>
<dbReference type="EMBL" id="VSRR010014848">
    <property type="protein sequence ID" value="MPC57517.1"/>
    <property type="molecule type" value="Genomic_DNA"/>
</dbReference>
<dbReference type="AlphaFoldDB" id="A0A5B7GJP8"/>
<proteinExistence type="predicted"/>
<sequence>MNRLGMIPGRISPPLRVQHTVSVSLRRKQ</sequence>
<reference evidence="1 2" key="1">
    <citation type="submission" date="2019-05" db="EMBL/GenBank/DDBJ databases">
        <title>Another draft genome of Portunus trituberculatus and its Hox gene families provides insights of decapod evolution.</title>
        <authorList>
            <person name="Jeong J.-H."/>
            <person name="Song I."/>
            <person name="Kim S."/>
            <person name="Choi T."/>
            <person name="Kim D."/>
            <person name="Ryu S."/>
            <person name="Kim W."/>
        </authorList>
    </citation>
    <scope>NUCLEOTIDE SEQUENCE [LARGE SCALE GENOMIC DNA]</scope>
    <source>
        <tissue evidence="1">Muscle</tissue>
    </source>
</reference>